<dbReference type="EMBL" id="JASXSV010000005">
    <property type="protein sequence ID" value="MDP0588549.1"/>
    <property type="molecule type" value="Genomic_DNA"/>
</dbReference>
<evidence type="ECO:0000313" key="4">
    <source>
        <dbReference type="Proteomes" id="UP001178148"/>
    </source>
</evidence>
<protein>
    <submittedName>
        <fullName evidence="3">DnaT-like ssDNA-binding domain-containing protein</fullName>
    </submittedName>
</protein>
<dbReference type="AlphaFoldDB" id="A0AA90NKE5"/>
<comment type="caution">
    <text evidence="3">The sequence shown here is derived from an EMBL/GenBank/DDBJ whole genome shotgun (WGS) entry which is preliminary data.</text>
</comment>
<feature type="compositionally biased region" description="Polar residues" evidence="1">
    <location>
        <begin position="121"/>
        <end position="134"/>
    </location>
</feature>
<dbReference type="Proteomes" id="UP001178148">
    <property type="component" value="Unassembled WGS sequence"/>
</dbReference>
<keyword evidence="4" id="KW-1185">Reference proteome</keyword>
<feature type="domain" description="DnaT DNA-binding" evidence="2">
    <location>
        <begin position="53"/>
        <end position="120"/>
    </location>
</feature>
<sequence length="148" mass="17456">MTDKDQKSYIRQLNAGALPWELEKLETVSDENPIFNPKGLSTVKDHDSGARTQPLPHDFAPNAVYVEFLEQHHGIPCEFTLGQLPEFKLYWLETGEARKAWQNKFKNHVIYQWKRKKSETGQRSQRSTAEQLTDTKWQDDDWFEEFKD</sequence>
<evidence type="ECO:0000256" key="1">
    <source>
        <dbReference type="SAM" id="MobiDB-lite"/>
    </source>
</evidence>
<feature type="region of interest" description="Disordered" evidence="1">
    <location>
        <begin position="31"/>
        <end position="56"/>
    </location>
</feature>
<organism evidence="3 4">
    <name type="scientific">Candidatus Endonucleibacter bathymodioli</name>
    <dbReference type="NCBI Taxonomy" id="539814"/>
    <lineage>
        <taxon>Bacteria</taxon>
        <taxon>Pseudomonadati</taxon>
        <taxon>Pseudomonadota</taxon>
        <taxon>Gammaproteobacteria</taxon>
        <taxon>Oceanospirillales</taxon>
        <taxon>Endozoicomonadaceae</taxon>
        <taxon>Candidatus Endonucleibacter</taxon>
    </lineage>
</organism>
<evidence type="ECO:0000259" key="2">
    <source>
        <dbReference type="Pfam" id="PF17948"/>
    </source>
</evidence>
<accession>A0AA90NKE5</accession>
<name>A0AA90NKE5_9GAMM</name>
<feature type="region of interest" description="Disordered" evidence="1">
    <location>
        <begin position="115"/>
        <end position="134"/>
    </location>
</feature>
<proteinExistence type="predicted"/>
<gene>
    <name evidence="3" type="ORF">QS748_04910</name>
</gene>
<dbReference type="InterPro" id="IPR040480">
    <property type="entry name" value="DnaT_DNA_bind"/>
</dbReference>
<reference evidence="3 4" key="1">
    <citation type="journal article" date="2023" name="bioRxiv">
        <title>An intranuclear bacterial parasite of deep-sea mussels expresses apoptosis inhibitors acquired from its host.</title>
        <authorList>
            <person name="Gonzalez Porras M.A."/>
            <person name="Assie A."/>
            <person name="Tietjen M."/>
            <person name="Violette M."/>
            <person name="Kleiner M."/>
            <person name="Gruber-Vodicka H."/>
            <person name="Dubilier N."/>
            <person name="Leisch N."/>
        </authorList>
    </citation>
    <scope>NUCLEOTIDE SEQUENCE [LARGE SCALE GENOMIC DNA]</scope>
    <source>
        <strain evidence="3">IAP13</strain>
    </source>
</reference>
<evidence type="ECO:0000313" key="3">
    <source>
        <dbReference type="EMBL" id="MDP0588549.1"/>
    </source>
</evidence>
<dbReference type="Gene3D" id="1.10.8.1180">
    <property type="match status" value="1"/>
</dbReference>
<dbReference type="Pfam" id="PF17948">
    <property type="entry name" value="DnaT"/>
    <property type="match status" value="1"/>
</dbReference>